<reference evidence="2 3" key="1">
    <citation type="journal article" date="2011" name="Stand. Genomic Sci.">
        <title>Complete genome sequence of the acetate-degrading sulfate reducer Desulfobacca acetoxidans type strain (ASRB2).</title>
        <authorList>
            <person name="Goker M."/>
            <person name="Teshima H."/>
            <person name="Lapidus A."/>
            <person name="Nolan M."/>
            <person name="Lucas S."/>
            <person name="Hammon N."/>
            <person name="Deshpande S."/>
            <person name="Cheng J.F."/>
            <person name="Tapia R."/>
            <person name="Han C."/>
            <person name="Goodwin L."/>
            <person name="Pitluck S."/>
            <person name="Huntemann M."/>
            <person name="Liolios K."/>
            <person name="Ivanova N."/>
            <person name="Pagani I."/>
            <person name="Mavromatis K."/>
            <person name="Ovchinikova G."/>
            <person name="Pati A."/>
            <person name="Chen A."/>
            <person name="Palaniappan K."/>
            <person name="Land M."/>
            <person name="Hauser L."/>
            <person name="Brambilla E.M."/>
            <person name="Rohde M."/>
            <person name="Spring S."/>
            <person name="Detter J.C."/>
            <person name="Woyke T."/>
            <person name="Bristow J."/>
            <person name="Eisen J.A."/>
            <person name="Markowitz V."/>
            <person name="Hugenholtz P."/>
            <person name="Kyrpides N.C."/>
            <person name="Klenk H.P."/>
        </authorList>
    </citation>
    <scope>NUCLEOTIDE SEQUENCE [LARGE SCALE GENOMIC DNA]</scope>
    <source>
        <strain evidence="3">ATCC 700848 / DSM 11109 / ASRB2</strain>
    </source>
</reference>
<accession>F2NG09</accession>
<dbReference type="STRING" id="880072.Desac_0536"/>
<evidence type="ECO:0000313" key="3">
    <source>
        <dbReference type="Proteomes" id="UP000000483"/>
    </source>
</evidence>
<dbReference type="Proteomes" id="UP000000483">
    <property type="component" value="Chromosome"/>
</dbReference>
<gene>
    <name evidence="2" type="ordered locus">Desac_0536</name>
</gene>
<sequence length="95" mass="10386">MTFEMVLKQMQAVHEAKNADYGNSFELAADLLGRPVVEVLLSRMIDKVSRAANLVRSGQAAVADESLADTLLDLANYSVLAMLALRDRGAVEYSR</sequence>
<organism evidence="2 3">
    <name type="scientific">Desulfobacca acetoxidans (strain ATCC 700848 / DSM 11109 / ASRB2)</name>
    <dbReference type="NCBI Taxonomy" id="880072"/>
    <lineage>
        <taxon>Bacteria</taxon>
        <taxon>Pseudomonadati</taxon>
        <taxon>Thermodesulfobacteriota</taxon>
        <taxon>Desulfobaccia</taxon>
        <taxon>Desulfobaccales</taxon>
        <taxon>Desulfobaccaceae</taxon>
        <taxon>Desulfobacca</taxon>
    </lineage>
</organism>
<evidence type="ECO:0000313" key="2">
    <source>
        <dbReference type="EMBL" id="AEB08422.1"/>
    </source>
</evidence>
<reference evidence="3" key="2">
    <citation type="submission" date="2011-03" db="EMBL/GenBank/DDBJ databases">
        <title>The complete genome of Desulfobacca acetoxidans DSM 11109.</title>
        <authorList>
            <consortium name="US DOE Joint Genome Institute (JGI-PGF)"/>
            <person name="Lucas S."/>
            <person name="Copeland A."/>
            <person name="Lapidus A."/>
            <person name="Bruce D."/>
            <person name="Goodwin L."/>
            <person name="Pitluck S."/>
            <person name="Peters L."/>
            <person name="Kyrpides N."/>
            <person name="Mavromatis K."/>
            <person name="Ivanova N."/>
            <person name="Ovchinnikova G."/>
            <person name="Teshima H."/>
            <person name="Detter J.C."/>
            <person name="Han C."/>
            <person name="Land M."/>
            <person name="Hauser L."/>
            <person name="Markowitz V."/>
            <person name="Cheng J.-F."/>
            <person name="Hugenholtz P."/>
            <person name="Woyke T."/>
            <person name="Wu D."/>
            <person name="Spring S."/>
            <person name="Schueler E."/>
            <person name="Brambilla E."/>
            <person name="Klenk H.-P."/>
            <person name="Eisen J.A."/>
        </authorList>
    </citation>
    <scope>NUCLEOTIDE SEQUENCE [LARGE SCALE GENOMIC DNA]</scope>
    <source>
        <strain evidence="3">ATCC 700848 / DSM 11109 / ASRB2</strain>
    </source>
</reference>
<dbReference type="EMBL" id="CP002629">
    <property type="protein sequence ID" value="AEB08422.1"/>
    <property type="molecule type" value="Genomic_DNA"/>
</dbReference>
<name>F2NG09_DESAR</name>
<evidence type="ECO:0000259" key="1">
    <source>
        <dbReference type="Pfam" id="PF07659"/>
    </source>
</evidence>
<dbReference type="HOGENOM" id="CLU_168206_0_0_7"/>
<feature type="domain" description="Nucleotide modification associated" evidence="1">
    <location>
        <begin position="17"/>
        <end position="85"/>
    </location>
</feature>
<keyword evidence="3" id="KW-1185">Reference proteome</keyword>
<dbReference type="InterPro" id="IPR011630">
    <property type="entry name" value="DUF1599"/>
</dbReference>
<dbReference type="Pfam" id="PF07659">
    <property type="entry name" value="DUF1599"/>
    <property type="match status" value="1"/>
</dbReference>
<dbReference type="RefSeq" id="WP_013705535.1">
    <property type="nucleotide sequence ID" value="NC_015388.1"/>
</dbReference>
<dbReference type="OrthoDB" id="1708031at2"/>
<protein>
    <recommendedName>
        <fullName evidence="1">Nucleotide modification associated domain-containing protein</fullName>
    </recommendedName>
</protein>
<dbReference type="KEGG" id="dao:Desac_0536"/>
<dbReference type="AlphaFoldDB" id="F2NG09"/>
<proteinExistence type="predicted"/>